<dbReference type="Proteomes" id="UP000001861">
    <property type="component" value="Unassembled WGS sequence"/>
</dbReference>
<keyword evidence="4 8" id="KW-0812">Transmembrane</keyword>
<evidence type="ECO:0000256" key="4">
    <source>
        <dbReference type="ARBA" id="ARBA00022692"/>
    </source>
</evidence>
<dbReference type="VEuPathDB" id="FungiDB:CC1G_14125"/>
<gene>
    <name evidence="12" type="ORF">CC1G_14125</name>
</gene>
<dbReference type="STRING" id="240176.D6RL58"/>
<feature type="transmembrane region" description="Helical" evidence="11">
    <location>
        <begin position="75"/>
        <end position="97"/>
    </location>
</feature>
<dbReference type="InterPro" id="IPR023395">
    <property type="entry name" value="MCP_dom_sf"/>
</dbReference>
<dbReference type="GO" id="GO:0015217">
    <property type="term" value="F:ADP transmembrane transporter activity"/>
    <property type="evidence" value="ECO:0007669"/>
    <property type="project" value="TreeGrafter"/>
</dbReference>
<dbReference type="KEGG" id="cci:CC1G_14125"/>
<keyword evidence="7 8" id="KW-0472">Membrane</keyword>
<dbReference type="HOGENOM" id="CLU_015166_6_3_1"/>
<dbReference type="GO" id="GO:0016020">
    <property type="term" value="C:membrane"/>
    <property type="evidence" value="ECO:0007669"/>
    <property type="project" value="UniProtKB-SubCell"/>
</dbReference>
<feature type="region of interest" description="Disordered" evidence="10">
    <location>
        <begin position="328"/>
        <end position="365"/>
    </location>
</feature>
<dbReference type="InterPro" id="IPR018108">
    <property type="entry name" value="MCP_transmembrane"/>
</dbReference>
<protein>
    <recommendedName>
        <fullName evidence="14">Adenine nucleotide transporter</fullName>
    </recommendedName>
</protein>
<evidence type="ECO:0000256" key="1">
    <source>
        <dbReference type="ARBA" id="ARBA00004141"/>
    </source>
</evidence>
<dbReference type="RefSeq" id="XP_002911592.1">
    <property type="nucleotide sequence ID" value="XM_002911546.1"/>
</dbReference>
<dbReference type="Pfam" id="PF00153">
    <property type="entry name" value="Mito_carr"/>
    <property type="match status" value="3"/>
</dbReference>
<reference evidence="12 13" key="1">
    <citation type="journal article" date="2010" name="Proc. Natl. Acad. Sci. U.S.A.">
        <title>Insights into evolution of multicellular fungi from the assembled chromosomes of the mushroom Coprinopsis cinerea (Coprinus cinereus).</title>
        <authorList>
            <person name="Stajich J.E."/>
            <person name="Wilke S.K."/>
            <person name="Ahren D."/>
            <person name="Au C.H."/>
            <person name="Birren B.W."/>
            <person name="Borodovsky M."/>
            <person name="Burns C."/>
            <person name="Canback B."/>
            <person name="Casselton L.A."/>
            <person name="Cheng C.K."/>
            <person name="Deng J."/>
            <person name="Dietrich F.S."/>
            <person name="Fargo D.C."/>
            <person name="Farman M.L."/>
            <person name="Gathman A.C."/>
            <person name="Goldberg J."/>
            <person name="Guigo R."/>
            <person name="Hoegger P.J."/>
            <person name="Hooker J.B."/>
            <person name="Huggins A."/>
            <person name="James T.Y."/>
            <person name="Kamada T."/>
            <person name="Kilaru S."/>
            <person name="Kodira C."/>
            <person name="Kues U."/>
            <person name="Kupfer D."/>
            <person name="Kwan H.S."/>
            <person name="Lomsadze A."/>
            <person name="Li W."/>
            <person name="Lilly W.W."/>
            <person name="Ma L.J."/>
            <person name="Mackey A.J."/>
            <person name="Manning G."/>
            <person name="Martin F."/>
            <person name="Muraguchi H."/>
            <person name="Natvig D.O."/>
            <person name="Palmerini H."/>
            <person name="Ramesh M.A."/>
            <person name="Rehmeyer C.J."/>
            <person name="Roe B.A."/>
            <person name="Shenoy N."/>
            <person name="Stanke M."/>
            <person name="Ter-Hovhannisyan V."/>
            <person name="Tunlid A."/>
            <person name="Velagapudi R."/>
            <person name="Vision T.J."/>
            <person name="Zeng Q."/>
            <person name="Zolan M.E."/>
            <person name="Pukkila P.J."/>
        </authorList>
    </citation>
    <scope>NUCLEOTIDE SEQUENCE [LARGE SCALE GENOMIC DNA]</scope>
    <source>
        <strain evidence="13">Okayama-7 / 130 / ATCC MYA-4618 / FGSC 9003</strain>
    </source>
</reference>
<dbReference type="GeneID" id="9378970"/>
<dbReference type="PANTHER" id="PTHR45939">
    <property type="entry name" value="PEROXISOMAL MEMBRANE PROTEIN PMP34-RELATED"/>
    <property type="match status" value="1"/>
</dbReference>
<evidence type="ECO:0000256" key="9">
    <source>
        <dbReference type="RuleBase" id="RU000488"/>
    </source>
</evidence>
<dbReference type="SUPFAM" id="SSF103506">
    <property type="entry name" value="Mitochondrial carrier"/>
    <property type="match status" value="1"/>
</dbReference>
<organism evidence="12 13">
    <name type="scientific">Coprinopsis cinerea (strain Okayama-7 / 130 / ATCC MYA-4618 / FGSC 9003)</name>
    <name type="common">Inky cap fungus</name>
    <name type="synonym">Hormographiella aspergillata</name>
    <dbReference type="NCBI Taxonomy" id="240176"/>
    <lineage>
        <taxon>Eukaryota</taxon>
        <taxon>Fungi</taxon>
        <taxon>Dikarya</taxon>
        <taxon>Basidiomycota</taxon>
        <taxon>Agaricomycotina</taxon>
        <taxon>Agaricomycetes</taxon>
        <taxon>Agaricomycetidae</taxon>
        <taxon>Agaricales</taxon>
        <taxon>Agaricineae</taxon>
        <taxon>Psathyrellaceae</taxon>
        <taxon>Coprinopsis</taxon>
    </lineage>
</organism>
<dbReference type="EMBL" id="AACS02000003">
    <property type="protein sequence ID" value="EFI28098.1"/>
    <property type="molecule type" value="Genomic_DNA"/>
</dbReference>
<comment type="caution">
    <text evidence="12">The sequence shown here is derived from an EMBL/GenBank/DDBJ whole genome shotgun (WGS) entry which is preliminary data.</text>
</comment>
<evidence type="ECO:0000256" key="5">
    <source>
        <dbReference type="ARBA" id="ARBA00022737"/>
    </source>
</evidence>
<proteinExistence type="inferred from homology"/>
<evidence type="ECO:0000256" key="7">
    <source>
        <dbReference type="ARBA" id="ARBA00023136"/>
    </source>
</evidence>
<dbReference type="PANTHER" id="PTHR45939:SF2">
    <property type="entry name" value="CARRIER PROTEIN, PUTATIVE (AFU_ORTHOLOGUE AFUA_2G13870)-RELATED"/>
    <property type="match status" value="1"/>
</dbReference>
<sequence>MTSTLPPLVQAVSGAVGSASASALTYPLDLITTRLQLDSPVKARRRGGIVGGLKLLLYIVYGSKKTGKKGLGWKALYDGLGSDLFATVLSNFFYFYFYSFTRSIAMHGTQALPLLRNGPPRPHKTHKPSLLEDILLGFVSGVASRAVSTPLNIITLRLQAERADAEDEDVVILSSGEGSGSEDGSSSSTPASPSRSSSPLQKDNLGFFDIARLIHEEHGWKGFWKGFGTSALLSINPSITLAFFQLFRKFVVYSRTRSALAAGKKVNPNLKPWEAFFVGAIATSIANTILYPLILAKKRLQARSGAKPGENLLSVLVDAYTGMYDPHSEEELSSEAPSSEATTNGHVDADPTKRPPLTRRSKGSRYYVQREAGKPLQGPEGLYQGLQMQLLKGFFNQGMTFLVKGRIEQLVVAAYLRQRALKAN</sequence>
<feature type="transmembrane region" description="Helical" evidence="11">
    <location>
        <begin position="275"/>
        <end position="294"/>
    </location>
</feature>
<feature type="compositionally biased region" description="Low complexity" evidence="10">
    <location>
        <begin position="182"/>
        <end position="199"/>
    </location>
</feature>
<dbReference type="OrthoDB" id="18574at2759"/>
<dbReference type="eggNOG" id="KOG0769">
    <property type="taxonomic scope" value="Eukaryota"/>
</dbReference>
<evidence type="ECO:0000256" key="6">
    <source>
        <dbReference type="ARBA" id="ARBA00022989"/>
    </source>
</evidence>
<feature type="transmembrane region" description="Helical" evidence="11">
    <location>
        <begin position="222"/>
        <end position="247"/>
    </location>
</feature>
<keyword evidence="6 11" id="KW-1133">Transmembrane helix</keyword>
<keyword evidence="13" id="KW-1185">Reference proteome</keyword>
<comment type="subcellular location">
    <subcellularLocation>
        <location evidence="1">Membrane</location>
        <topology evidence="1">Multi-pass membrane protein</topology>
    </subcellularLocation>
</comment>
<dbReference type="OMA" id="FYNYLRP"/>
<feature type="region of interest" description="Disordered" evidence="10">
    <location>
        <begin position="174"/>
        <end position="200"/>
    </location>
</feature>
<evidence type="ECO:0000313" key="12">
    <source>
        <dbReference type="EMBL" id="EFI28098.1"/>
    </source>
</evidence>
<dbReference type="AlphaFoldDB" id="D6RL58"/>
<evidence type="ECO:0000256" key="3">
    <source>
        <dbReference type="ARBA" id="ARBA00022448"/>
    </source>
</evidence>
<evidence type="ECO:0000313" key="13">
    <source>
        <dbReference type="Proteomes" id="UP000001861"/>
    </source>
</evidence>
<evidence type="ECO:0000256" key="10">
    <source>
        <dbReference type="SAM" id="MobiDB-lite"/>
    </source>
</evidence>
<dbReference type="InParanoid" id="D6RL58"/>
<evidence type="ECO:0000256" key="2">
    <source>
        <dbReference type="ARBA" id="ARBA00006375"/>
    </source>
</evidence>
<evidence type="ECO:0000256" key="8">
    <source>
        <dbReference type="PROSITE-ProRule" id="PRU00282"/>
    </source>
</evidence>
<name>D6RL58_COPC7</name>
<feature type="repeat" description="Solcar" evidence="8">
    <location>
        <begin position="5"/>
        <end position="104"/>
    </location>
</feature>
<keyword evidence="5" id="KW-0677">Repeat</keyword>
<evidence type="ECO:0000256" key="11">
    <source>
        <dbReference type="SAM" id="Phobius"/>
    </source>
</evidence>
<dbReference type="PROSITE" id="PS50920">
    <property type="entry name" value="SOLCAR"/>
    <property type="match status" value="2"/>
</dbReference>
<keyword evidence="3 9" id="KW-0813">Transport</keyword>
<feature type="repeat" description="Solcar" evidence="8">
    <location>
        <begin position="128"/>
        <end position="250"/>
    </location>
</feature>
<dbReference type="InterPro" id="IPR052217">
    <property type="entry name" value="Mito/Peroxisomal_Carrier"/>
</dbReference>
<dbReference type="Gene3D" id="1.50.40.10">
    <property type="entry name" value="Mitochondrial carrier domain"/>
    <property type="match status" value="2"/>
</dbReference>
<evidence type="ECO:0008006" key="14">
    <source>
        <dbReference type="Google" id="ProtNLM"/>
    </source>
</evidence>
<accession>D6RL58</accession>
<comment type="similarity">
    <text evidence="2 9">Belongs to the mitochondrial carrier (TC 2.A.29) family.</text>
</comment>